<feature type="compositionally biased region" description="Acidic residues" evidence="4">
    <location>
        <begin position="699"/>
        <end position="725"/>
    </location>
</feature>
<evidence type="ECO:0000313" key="6">
    <source>
        <dbReference type="Proteomes" id="UP000237631"/>
    </source>
</evidence>
<dbReference type="SUPFAM" id="SSF48371">
    <property type="entry name" value="ARM repeat"/>
    <property type="match status" value="1"/>
</dbReference>
<feature type="compositionally biased region" description="Basic and acidic residues" evidence="4">
    <location>
        <begin position="268"/>
        <end position="282"/>
    </location>
</feature>
<dbReference type="Proteomes" id="UP000237631">
    <property type="component" value="Unassembled WGS sequence"/>
</dbReference>
<dbReference type="InterPro" id="IPR016024">
    <property type="entry name" value="ARM-type_fold"/>
</dbReference>
<feature type="region of interest" description="Disordered" evidence="4">
    <location>
        <begin position="268"/>
        <end position="292"/>
    </location>
</feature>
<comment type="subcellular location">
    <subcellularLocation>
        <location evidence="1">Nucleus</location>
    </subcellularLocation>
</comment>
<dbReference type="GO" id="GO:0000182">
    <property type="term" value="F:rDNA binding"/>
    <property type="evidence" value="ECO:0007669"/>
    <property type="project" value="TreeGrafter"/>
</dbReference>
<evidence type="ECO:0000256" key="3">
    <source>
        <dbReference type="ARBA" id="ARBA00023242"/>
    </source>
</evidence>
<dbReference type="STRING" id="357750.A0A2S6CK16"/>
<organism evidence="5 6">
    <name type="scientific">Cercospora berteroae</name>
    <dbReference type="NCBI Taxonomy" id="357750"/>
    <lineage>
        <taxon>Eukaryota</taxon>
        <taxon>Fungi</taxon>
        <taxon>Dikarya</taxon>
        <taxon>Ascomycota</taxon>
        <taxon>Pezizomycotina</taxon>
        <taxon>Dothideomycetes</taxon>
        <taxon>Dothideomycetidae</taxon>
        <taxon>Mycosphaerellales</taxon>
        <taxon>Mycosphaerellaceae</taxon>
        <taxon>Cercospora</taxon>
    </lineage>
</organism>
<keyword evidence="3" id="KW-0539">Nucleus</keyword>
<evidence type="ECO:0000256" key="1">
    <source>
        <dbReference type="ARBA" id="ARBA00004123"/>
    </source>
</evidence>
<name>A0A2S6CK16_9PEZI</name>
<dbReference type="GO" id="GO:0005730">
    <property type="term" value="C:nucleolus"/>
    <property type="evidence" value="ECO:0007669"/>
    <property type="project" value="InterPro"/>
</dbReference>
<dbReference type="AlphaFoldDB" id="A0A2S6CK16"/>
<sequence length="980" mass="108146">MTGIKRPHEDDEEGEQSVHPTRKQRMGIKEQSSDQKELNRILRKLGEELPEARIEATKELLQHLADDENEVKNRVDRAVTRLVIGVCSGARASRLGFSIALAEVLRFARGGKRNLLSLQEILSKISALTPANDRGGEERNYLLGRVYALHAILLSDILRSASEAEVSSVFDAVSDLALQKEWIRSECGLILVEFLRTAGNEDLVLPLITALDSKGLLKSPEGVAIWLTAKDNFENVKLPKKVWHHRNPLSSQDRGELTRILLKNAVEAKDNEQAQQNGEDKKKNKKNKASGARQSMPNLAWGVILQHLYQNDDGKDLCQFWEDCVAKPMFSPNSSAERKSLGLQIFSQAIKAAPAELLGDIVHQSIIRCVVDQRSKSDRTLFAASAFPLRTMETRGKTDPAAAAEMVSKLLEVMPPNLDKLSRQTVDSLLAASDPESLVHVVKVINDICRSSTEQADAEKKRRLLADAQLSIIRSRRSQPELFFKKGDKAAQWLKEALRNMTDLGFQAENLSTPLSSATRIVFQDRLISALGHMVNLPLDQAVVAPIVVVDRLEAIGTSLAVELERDALAAVREAQKALAKAATKAESKKGSKAVVAKASQLLLSLGILQVYKQEPDGAEVLQDITSHFTSAKSEDSSLLLIELLLSFVAKPSALFRKLAEQVFAAFASEVTADGLQSMISVLEPKETLAGKRELFKEGEEDEEEEDDEAGDEDVEMEDVEDASDVEIAGGEVSGAADENDETSDSESSSSESDAEGGAGEDEEAEFDRKLADALGTAGMEDDSDDDGSDMDDDEMTAITPHLETIFKERSKHTNNKQENKDAKEDVVNLKNRVLDLLAIYVKSQYSNPLAVDLILPLITLARTTTSQPTAQKALDVLETYFDRSKKQKALPEIDDTEELFKILSNVHDEMRLGGSKIHASACSRGSQFLAKVLAGLDPDQAFEKIDGMYTKLRGEWRRNMKSKIHGSVLNDWHSWTMQR</sequence>
<dbReference type="Pfam" id="PF04931">
    <property type="entry name" value="DNA_pol_phi"/>
    <property type="match status" value="1"/>
</dbReference>
<evidence type="ECO:0000256" key="2">
    <source>
        <dbReference type="ARBA" id="ARBA00006809"/>
    </source>
</evidence>
<feature type="region of interest" description="Disordered" evidence="4">
    <location>
        <begin position="1"/>
        <end position="37"/>
    </location>
</feature>
<comment type="caution">
    <text evidence="5">The sequence shown here is derived from an EMBL/GenBank/DDBJ whole genome shotgun (WGS) entry which is preliminary data.</text>
</comment>
<comment type="similarity">
    <text evidence="2">Belongs to the MYBBP1A family.</text>
</comment>
<feature type="compositionally biased region" description="Basic and acidic residues" evidence="4">
    <location>
        <begin position="27"/>
        <end position="37"/>
    </location>
</feature>
<evidence type="ECO:0000313" key="5">
    <source>
        <dbReference type="EMBL" id="PPJ60060.1"/>
    </source>
</evidence>
<dbReference type="EMBL" id="PNEN01000316">
    <property type="protein sequence ID" value="PPJ60060.1"/>
    <property type="molecule type" value="Genomic_DNA"/>
</dbReference>
<dbReference type="PANTHER" id="PTHR13213:SF2">
    <property type="entry name" value="MYB-BINDING PROTEIN 1A"/>
    <property type="match status" value="1"/>
</dbReference>
<dbReference type="GO" id="GO:0006355">
    <property type="term" value="P:regulation of DNA-templated transcription"/>
    <property type="evidence" value="ECO:0007669"/>
    <property type="project" value="InterPro"/>
</dbReference>
<dbReference type="OrthoDB" id="342531at2759"/>
<feature type="compositionally biased region" description="Acidic residues" evidence="4">
    <location>
        <begin position="753"/>
        <end position="766"/>
    </location>
</feature>
<gene>
    <name evidence="5" type="ORF">CBER1_07570</name>
</gene>
<keyword evidence="6" id="KW-1185">Reference proteome</keyword>
<dbReference type="InterPro" id="IPR007015">
    <property type="entry name" value="DNA_pol_V/MYBBP1A"/>
</dbReference>
<reference evidence="6" key="1">
    <citation type="journal article" date="2017" name="bioRxiv">
        <title>Conservation of a gene cluster reveals novel cercosporin biosynthetic mechanisms and extends production to the genus Colletotrichum.</title>
        <authorList>
            <person name="de Jonge R."/>
            <person name="Ebert M.K."/>
            <person name="Huitt-Roehl C.R."/>
            <person name="Pal P."/>
            <person name="Suttle J.C."/>
            <person name="Spanner R.E."/>
            <person name="Neubauer J.D."/>
            <person name="Jurick W.M.II."/>
            <person name="Stott K.A."/>
            <person name="Secor G.A."/>
            <person name="Thomma B.P.H.J."/>
            <person name="Van de Peer Y."/>
            <person name="Townsend C.A."/>
            <person name="Bolton M.D."/>
        </authorList>
    </citation>
    <scope>NUCLEOTIDE SEQUENCE [LARGE SCALE GENOMIC DNA]</scope>
    <source>
        <strain evidence="6">CBS538.71</strain>
    </source>
</reference>
<proteinExistence type="inferred from homology"/>
<evidence type="ECO:0008006" key="7">
    <source>
        <dbReference type="Google" id="ProtNLM"/>
    </source>
</evidence>
<accession>A0A2S6CK16</accession>
<protein>
    <recommendedName>
        <fullName evidence="7">DNA polymerase V</fullName>
    </recommendedName>
</protein>
<feature type="region of interest" description="Disordered" evidence="4">
    <location>
        <begin position="695"/>
        <end position="766"/>
    </location>
</feature>
<evidence type="ECO:0000256" key="4">
    <source>
        <dbReference type="SAM" id="MobiDB-lite"/>
    </source>
</evidence>
<dbReference type="PANTHER" id="PTHR13213">
    <property type="entry name" value="MYB-BINDING PROTEIN 1A FAMILY MEMBER"/>
    <property type="match status" value="1"/>
</dbReference>